<dbReference type="SUPFAM" id="SSF88713">
    <property type="entry name" value="Glycoside hydrolase/deacetylase"/>
    <property type="match status" value="1"/>
</dbReference>
<dbReference type="Gene3D" id="3.20.20.370">
    <property type="entry name" value="Glycoside hydrolase/deacetylase"/>
    <property type="match status" value="1"/>
</dbReference>
<reference evidence="9" key="1">
    <citation type="submission" date="2020-04" db="EMBL/GenBank/DDBJ databases">
        <authorList>
            <person name="Neveu A P."/>
        </authorList>
    </citation>
    <scope>NUCLEOTIDE SEQUENCE</scope>
    <source>
        <tissue evidence="9">Whole embryo</tissue>
    </source>
</reference>
<keyword evidence="7" id="KW-0460">Magnesium</keyword>
<accession>A0A6F9DXT3</accession>
<sequence>MKHLLVVADDFGYGIARDQGLVKCFQAGAVSALSLLAHCKHSNDAVNLAKNHNIPVGLHFNLTEGLPLAPRHTVASLIGKDGKFLGKQQFWANENIEPKHVKVELKAQIKWFENNFGRPPFRIDGHQHVHVHGNVSEVFSRTLSECGIKSTRLPVEHTASRSSCETSPQRELFHSLIENCALKTKLTFAEHCVQHTEAFLGLNFMGNAMDTDRLQTVIKSVFDSGVSSCELMCHPGFICDKSEDGFVGNTSADIFSCSPDREHELKILTSPEMLQFYQDEDISLCAKSA</sequence>
<evidence type="ECO:0000256" key="2">
    <source>
        <dbReference type="ARBA" id="ARBA00003451"/>
    </source>
</evidence>
<keyword evidence="6" id="KW-0378">Hydrolase</keyword>
<organism evidence="9">
    <name type="scientific">Phallusia mammillata</name>
    <dbReference type="NCBI Taxonomy" id="59560"/>
    <lineage>
        <taxon>Eukaryota</taxon>
        <taxon>Metazoa</taxon>
        <taxon>Chordata</taxon>
        <taxon>Tunicata</taxon>
        <taxon>Ascidiacea</taxon>
        <taxon>Phlebobranchia</taxon>
        <taxon>Ascidiidae</taxon>
        <taxon>Phallusia</taxon>
    </lineage>
</organism>
<protein>
    <recommendedName>
        <fullName evidence="4">Carbohydrate deacetylase</fullName>
    </recommendedName>
</protein>
<comment type="function">
    <text evidence="2">Probably catalyzes the deacetylation of acetylated carbohydrates an important step in the degradation of oligosaccharides.</text>
</comment>
<proteinExistence type="evidence at transcript level"/>
<evidence type="ECO:0000313" key="9">
    <source>
        <dbReference type="EMBL" id="CAB3267820.1"/>
    </source>
</evidence>
<evidence type="ECO:0000256" key="6">
    <source>
        <dbReference type="ARBA" id="ARBA00022801"/>
    </source>
</evidence>
<keyword evidence="5" id="KW-0479">Metal-binding</keyword>
<evidence type="ECO:0000256" key="5">
    <source>
        <dbReference type="ARBA" id="ARBA00022723"/>
    </source>
</evidence>
<evidence type="ECO:0000256" key="3">
    <source>
        <dbReference type="ARBA" id="ARBA00008843"/>
    </source>
</evidence>
<dbReference type="EMBL" id="LR791958">
    <property type="protein sequence ID" value="CAB3267820.1"/>
    <property type="molecule type" value="mRNA"/>
</dbReference>
<name>A0A6F9DXT3_9ASCI</name>
<evidence type="ECO:0000256" key="8">
    <source>
        <dbReference type="ARBA" id="ARBA00023277"/>
    </source>
</evidence>
<dbReference type="GO" id="GO:0005975">
    <property type="term" value="P:carbohydrate metabolic process"/>
    <property type="evidence" value="ECO:0007669"/>
    <property type="project" value="InterPro"/>
</dbReference>
<dbReference type="GO" id="GO:0019213">
    <property type="term" value="F:deacetylase activity"/>
    <property type="evidence" value="ECO:0007669"/>
    <property type="project" value="TreeGrafter"/>
</dbReference>
<dbReference type="InterPro" id="IPR011330">
    <property type="entry name" value="Glyco_hydro/deAcase_b/a-brl"/>
</dbReference>
<dbReference type="Pfam" id="PF04794">
    <property type="entry name" value="YdjC"/>
    <property type="match status" value="1"/>
</dbReference>
<evidence type="ECO:0000256" key="1">
    <source>
        <dbReference type="ARBA" id="ARBA00001946"/>
    </source>
</evidence>
<comment type="cofactor">
    <cofactor evidence="1">
        <name>Mg(2+)</name>
        <dbReference type="ChEBI" id="CHEBI:18420"/>
    </cofactor>
</comment>
<dbReference type="AlphaFoldDB" id="A0A6F9DXT3"/>
<dbReference type="PANTHER" id="PTHR31609">
    <property type="entry name" value="YDJC DEACETYLASE FAMILY MEMBER"/>
    <property type="match status" value="1"/>
</dbReference>
<evidence type="ECO:0000256" key="7">
    <source>
        <dbReference type="ARBA" id="ARBA00022842"/>
    </source>
</evidence>
<dbReference type="GO" id="GO:0046872">
    <property type="term" value="F:metal ion binding"/>
    <property type="evidence" value="ECO:0007669"/>
    <property type="project" value="UniProtKB-KW"/>
</dbReference>
<dbReference type="InterPro" id="IPR006879">
    <property type="entry name" value="YdjC-like"/>
</dbReference>
<dbReference type="GO" id="GO:0016787">
    <property type="term" value="F:hydrolase activity"/>
    <property type="evidence" value="ECO:0007669"/>
    <property type="project" value="UniProtKB-KW"/>
</dbReference>
<evidence type="ECO:0000256" key="4">
    <source>
        <dbReference type="ARBA" id="ARBA00018477"/>
    </source>
</evidence>
<gene>
    <name evidence="9" type="primary">Ydjc</name>
</gene>
<keyword evidence="8" id="KW-0119">Carbohydrate metabolism</keyword>
<dbReference type="PANTHER" id="PTHR31609:SF1">
    <property type="entry name" value="CARBOHYDRATE DEACETYLASE"/>
    <property type="match status" value="1"/>
</dbReference>
<comment type="similarity">
    <text evidence="3">Belongs to the YdjC deacetylase family.</text>
</comment>